<dbReference type="PANTHER" id="PTHR43540:SF1">
    <property type="entry name" value="ISOCHORISMATASE HYDROLASE"/>
    <property type="match status" value="1"/>
</dbReference>
<gene>
    <name evidence="4" type="ORF">SCAR479_07150</name>
</gene>
<feature type="domain" description="Isochorismatase-like" evidence="3">
    <location>
        <begin position="11"/>
        <end position="199"/>
    </location>
</feature>
<evidence type="ECO:0000256" key="1">
    <source>
        <dbReference type="ARBA" id="ARBA00006336"/>
    </source>
</evidence>
<keyword evidence="5" id="KW-1185">Reference proteome</keyword>
<accession>A0ABR2XRC8</accession>
<dbReference type="PANTHER" id="PTHR43540">
    <property type="entry name" value="PEROXYUREIDOACRYLATE/UREIDOACRYLATE AMIDOHYDROLASE-RELATED"/>
    <property type="match status" value="1"/>
</dbReference>
<dbReference type="Pfam" id="PF00857">
    <property type="entry name" value="Isochorismatase"/>
    <property type="match status" value="1"/>
</dbReference>
<comment type="caution">
    <text evidence="4">The sequence shown here is derived from an EMBL/GenBank/DDBJ whole genome shotgun (WGS) entry which is preliminary data.</text>
</comment>
<organism evidence="4 5">
    <name type="scientific">Seiridium cardinale</name>
    <dbReference type="NCBI Taxonomy" id="138064"/>
    <lineage>
        <taxon>Eukaryota</taxon>
        <taxon>Fungi</taxon>
        <taxon>Dikarya</taxon>
        <taxon>Ascomycota</taxon>
        <taxon>Pezizomycotina</taxon>
        <taxon>Sordariomycetes</taxon>
        <taxon>Xylariomycetidae</taxon>
        <taxon>Amphisphaeriales</taxon>
        <taxon>Sporocadaceae</taxon>
        <taxon>Seiridium</taxon>
    </lineage>
</organism>
<keyword evidence="2" id="KW-0378">Hydrolase</keyword>
<evidence type="ECO:0000313" key="4">
    <source>
        <dbReference type="EMBL" id="KAK9776244.1"/>
    </source>
</evidence>
<dbReference type="InterPro" id="IPR050272">
    <property type="entry name" value="Isochorismatase-like_hydrls"/>
</dbReference>
<dbReference type="InterPro" id="IPR036380">
    <property type="entry name" value="Isochorismatase-like_sf"/>
</dbReference>
<sequence length="219" mass="23656">MSPSTSLPVRTALLLVDIQQGFDDPTHWGTSRSTPQFEANIARLLAAFRAAGAPVLHVCHHSVFPASPLHPSKPGSQFMPYASPVPGEPVFPKSTNSPFIGTNLETVIKNLKIDRLIIGGLMTAHCVSTTLRMASNLRVVDHNYGCVIRERGPSGEIILVQDATATFNVNYKGKEYDAETVHAIHLASMDDEFCEVGTTDGIIESLARGSTPSHVRAKL</sequence>
<comment type="similarity">
    <text evidence="1">Belongs to the isochorismatase family.</text>
</comment>
<reference evidence="4 5" key="1">
    <citation type="submission" date="2024-02" db="EMBL/GenBank/DDBJ databases">
        <title>First draft genome assembly of two strains of Seiridium cardinale.</title>
        <authorList>
            <person name="Emiliani G."/>
            <person name="Scali E."/>
        </authorList>
    </citation>
    <scope>NUCLEOTIDE SEQUENCE [LARGE SCALE GENOMIC DNA]</scope>
    <source>
        <strain evidence="4 5">BM-138-000479</strain>
    </source>
</reference>
<evidence type="ECO:0000256" key="2">
    <source>
        <dbReference type="ARBA" id="ARBA00022801"/>
    </source>
</evidence>
<dbReference type="EMBL" id="JARVKM010000029">
    <property type="protein sequence ID" value="KAK9776244.1"/>
    <property type="molecule type" value="Genomic_DNA"/>
</dbReference>
<dbReference type="InterPro" id="IPR000868">
    <property type="entry name" value="Isochorismatase-like_dom"/>
</dbReference>
<evidence type="ECO:0000259" key="3">
    <source>
        <dbReference type="Pfam" id="PF00857"/>
    </source>
</evidence>
<name>A0ABR2XRC8_9PEZI</name>
<protein>
    <submittedName>
        <fullName evidence="4">Isochorismatase family protein</fullName>
    </submittedName>
</protein>
<dbReference type="SUPFAM" id="SSF52499">
    <property type="entry name" value="Isochorismatase-like hydrolases"/>
    <property type="match status" value="1"/>
</dbReference>
<proteinExistence type="inferred from homology"/>
<dbReference type="Gene3D" id="3.40.50.850">
    <property type="entry name" value="Isochorismatase-like"/>
    <property type="match status" value="1"/>
</dbReference>
<dbReference type="Proteomes" id="UP001465668">
    <property type="component" value="Unassembled WGS sequence"/>
</dbReference>
<evidence type="ECO:0000313" key="5">
    <source>
        <dbReference type="Proteomes" id="UP001465668"/>
    </source>
</evidence>